<dbReference type="AlphaFoldDB" id="A0A382BFL0"/>
<evidence type="ECO:0000256" key="2">
    <source>
        <dbReference type="ARBA" id="ARBA00022679"/>
    </source>
</evidence>
<evidence type="ECO:0008006" key="6">
    <source>
        <dbReference type="Google" id="ProtNLM"/>
    </source>
</evidence>
<dbReference type="HAMAP" id="MF_00472">
    <property type="entry name" value="UbiG"/>
    <property type="match status" value="1"/>
</dbReference>
<keyword evidence="3" id="KW-0831">Ubiquinone biosynthesis</keyword>
<evidence type="ECO:0000313" key="5">
    <source>
        <dbReference type="EMBL" id="SVB11967.1"/>
    </source>
</evidence>
<dbReference type="GO" id="GO:0010420">
    <property type="term" value="F:polyprenyldihydroxybenzoate methyltransferase activity"/>
    <property type="evidence" value="ECO:0007669"/>
    <property type="project" value="InterPro"/>
</dbReference>
<evidence type="ECO:0000256" key="4">
    <source>
        <dbReference type="ARBA" id="ARBA00022691"/>
    </source>
</evidence>
<reference evidence="5" key="1">
    <citation type="submission" date="2018-05" db="EMBL/GenBank/DDBJ databases">
        <authorList>
            <person name="Lanie J.A."/>
            <person name="Ng W.-L."/>
            <person name="Kazmierczak K.M."/>
            <person name="Andrzejewski T.M."/>
            <person name="Davidsen T.M."/>
            <person name="Wayne K.J."/>
            <person name="Tettelin H."/>
            <person name="Glass J.I."/>
            <person name="Rusch D."/>
            <person name="Podicherti R."/>
            <person name="Tsui H.-C.T."/>
            <person name="Winkler M.E."/>
        </authorList>
    </citation>
    <scope>NUCLEOTIDE SEQUENCE</scope>
</reference>
<dbReference type="GO" id="GO:0032259">
    <property type="term" value="P:methylation"/>
    <property type="evidence" value="ECO:0007669"/>
    <property type="project" value="UniProtKB-KW"/>
</dbReference>
<proteinExistence type="inferred from homology"/>
<keyword evidence="4" id="KW-0949">S-adenosyl-L-methionine</keyword>
<dbReference type="PANTHER" id="PTHR43464:SF19">
    <property type="entry name" value="UBIQUINONE BIOSYNTHESIS O-METHYLTRANSFERASE, MITOCHONDRIAL"/>
    <property type="match status" value="1"/>
</dbReference>
<dbReference type="GO" id="GO:0061542">
    <property type="term" value="F:3-demethylubiquinol 3-O-methyltransferase activity"/>
    <property type="evidence" value="ECO:0007669"/>
    <property type="project" value="InterPro"/>
</dbReference>
<keyword evidence="2" id="KW-0808">Transferase</keyword>
<sequence length="234" mass="26003">MTNVDSVEVSRFEDLASQWWDPEGDFKPLHQINPLRLEYIDQRFPLVGQNILDLGCGGGLLAESMSDRGASVMGLDAGSAPIAVAKLHARETDRKICYQQGTAEELLKTHAAQFDGVTCMEMLEHVPHPDRIVTACAQLVRPGGSLFFSTINRNPKSWLFAIVGAEYLLGLLPRGTHRYDRFIRPSELEGWAAGTGLKLLDMAGLHYNPLFQQYSIGPGTDVNYILQFVRRDSV</sequence>
<keyword evidence="1" id="KW-0489">Methyltransferase</keyword>
<dbReference type="EMBL" id="UINC01029370">
    <property type="protein sequence ID" value="SVB11967.1"/>
    <property type="molecule type" value="Genomic_DNA"/>
</dbReference>
<gene>
    <name evidence="5" type="ORF">METZ01_LOCUS164821</name>
</gene>
<dbReference type="PANTHER" id="PTHR43464">
    <property type="entry name" value="METHYLTRANSFERASE"/>
    <property type="match status" value="1"/>
</dbReference>
<dbReference type="FunFam" id="3.40.50.150:FF:000028">
    <property type="entry name" value="Ubiquinone biosynthesis O-methyltransferase"/>
    <property type="match status" value="1"/>
</dbReference>
<dbReference type="InterPro" id="IPR010233">
    <property type="entry name" value="UbiG_MeTrfase"/>
</dbReference>
<dbReference type="InterPro" id="IPR029063">
    <property type="entry name" value="SAM-dependent_MTases_sf"/>
</dbReference>
<protein>
    <recommendedName>
        <fullName evidence="6">Methyltransferase type 11 domain-containing protein</fullName>
    </recommendedName>
</protein>
<name>A0A382BFL0_9ZZZZ</name>
<dbReference type="SUPFAM" id="SSF53335">
    <property type="entry name" value="S-adenosyl-L-methionine-dependent methyltransferases"/>
    <property type="match status" value="1"/>
</dbReference>
<accession>A0A382BFL0</accession>
<dbReference type="NCBIfam" id="TIGR01983">
    <property type="entry name" value="UbiG"/>
    <property type="match status" value="1"/>
</dbReference>
<organism evidence="5">
    <name type="scientific">marine metagenome</name>
    <dbReference type="NCBI Taxonomy" id="408172"/>
    <lineage>
        <taxon>unclassified sequences</taxon>
        <taxon>metagenomes</taxon>
        <taxon>ecological metagenomes</taxon>
    </lineage>
</organism>
<dbReference type="Gene3D" id="3.40.50.150">
    <property type="entry name" value="Vaccinia Virus protein VP39"/>
    <property type="match status" value="1"/>
</dbReference>
<evidence type="ECO:0000256" key="1">
    <source>
        <dbReference type="ARBA" id="ARBA00022603"/>
    </source>
</evidence>
<dbReference type="Pfam" id="PF13489">
    <property type="entry name" value="Methyltransf_23"/>
    <property type="match status" value="1"/>
</dbReference>
<evidence type="ECO:0000256" key="3">
    <source>
        <dbReference type="ARBA" id="ARBA00022688"/>
    </source>
</evidence>